<proteinExistence type="predicted"/>
<comment type="caution">
    <text evidence="1">The sequence shown here is derived from an EMBL/GenBank/DDBJ whole genome shotgun (WGS) entry which is preliminary data.</text>
</comment>
<reference evidence="1 2" key="1">
    <citation type="submission" date="2022-12" db="EMBL/GenBank/DDBJ databases">
        <title>Chromosome-scale assembly of the Ensete ventricosum genome.</title>
        <authorList>
            <person name="Dussert Y."/>
            <person name="Stocks J."/>
            <person name="Wendawek A."/>
            <person name="Woldeyes F."/>
            <person name="Nichols R.A."/>
            <person name="Borrell J.S."/>
        </authorList>
    </citation>
    <scope>NUCLEOTIDE SEQUENCE [LARGE SCALE GENOMIC DNA]</scope>
    <source>
        <strain evidence="2">cv. Maze</strain>
        <tissue evidence="1">Seeds</tissue>
    </source>
</reference>
<dbReference type="Proteomes" id="UP001222027">
    <property type="component" value="Unassembled WGS sequence"/>
</dbReference>
<protein>
    <submittedName>
        <fullName evidence="1">Uncharacterized protein</fullName>
    </submittedName>
</protein>
<dbReference type="EMBL" id="JAQQAF010000006">
    <property type="protein sequence ID" value="KAJ8478874.1"/>
    <property type="molecule type" value="Genomic_DNA"/>
</dbReference>
<organism evidence="1 2">
    <name type="scientific">Ensete ventricosum</name>
    <name type="common">Abyssinian banana</name>
    <name type="synonym">Musa ensete</name>
    <dbReference type="NCBI Taxonomy" id="4639"/>
    <lineage>
        <taxon>Eukaryota</taxon>
        <taxon>Viridiplantae</taxon>
        <taxon>Streptophyta</taxon>
        <taxon>Embryophyta</taxon>
        <taxon>Tracheophyta</taxon>
        <taxon>Spermatophyta</taxon>
        <taxon>Magnoliopsida</taxon>
        <taxon>Liliopsida</taxon>
        <taxon>Zingiberales</taxon>
        <taxon>Musaceae</taxon>
        <taxon>Ensete</taxon>
    </lineage>
</organism>
<sequence length="155" mass="17240">MMGAFKSVHFGLSTMDGTPRGISICAVVLSGWPRRQPRTDPFPPHGLATHRRRFWLIPPPASRKRQPRRSLCPSSALKECHRSVVYFDSLVGGGRGTDPSSLLSLVPSCSFLWFPKTTLKKPAKKGPSRSTSRVIFSFLLIACCAVTRNKLYLKQ</sequence>
<name>A0AAV8QPT3_ENSVE</name>
<gene>
    <name evidence="1" type="ORF">OPV22_022601</name>
</gene>
<evidence type="ECO:0000313" key="1">
    <source>
        <dbReference type="EMBL" id="KAJ8478874.1"/>
    </source>
</evidence>
<dbReference type="AlphaFoldDB" id="A0AAV8QPT3"/>
<accession>A0AAV8QPT3</accession>
<keyword evidence="2" id="KW-1185">Reference proteome</keyword>
<evidence type="ECO:0000313" key="2">
    <source>
        <dbReference type="Proteomes" id="UP001222027"/>
    </source>
</evidence>